<evidence type="ECO:0000313" key="3">
    <source>
        <dbReference type="Proteomes" id="UP000011859"/>
    </source>
</evidence>
<sequence length="87" mass="9641">MSKRKPKSGETSDPVLERRMAESSLSDGTRSFLRQLHAAERQINEVFEQAHRDGGAQAQLGEAYRRMYGAAGASAPVMPVPRKVRMP</sequence>
<dbReference type="STRING" id="666685.R2APBS1_3633"/>
<name>M4NM01_9GAMM</name>
<protein>
    <submittedName>
        <fullName evidence="2">Uncharacterized protein</fullName>
    </submittedName>
</protein>
<dbReference type="AlphaFoldDB" id="M4NM01"/>
<keyword evidence="3" id="KW-1185">Reference proteome</keyword>
<evidence type="ECO:0000256" key="1">
    <source>
        <dbReference type="SAM" id="MobiDB-lite"/>
    </source>
</evidence>
<dbReference type="HOGENOM" id="CLU_2481215_0_0_6"/>
<proteinExistence type="predicted"/>
<dbReference type="Proteomes" id="UP000011859">
    <property type="component" value="Chromosome"/>
</dbReference>
<feature type="region of interest" description="Disordered" evidence="1">
    <location>
        <begin position="1"/>
        <end position="28"/>
    </location>
</feature>
<dbReference type="EMBL" id="CP003470">
    <property type="protein sequence ID" value="AGG90693.1"/>
    <property type="molecule type" value="Genomic_DNA"/>
</dbReference>
<dbReference type="GeneID" id="72428242"/>
<organism evidence="2 3">
    <name type="scientific">Rhodanobacter denitrificans</name>
    <dbReference type="NCBI Taxonomy" id="666685"/>
    <lineage>
        <taxon>Bacteria</taxon>
        <taxon>Pseudomonadati</taxon>
        <taxon>Pseudomonadota</taxon>
        <taxon>Gammaproteobacteria</taxon>
        <taxon>Lysobacterales</taxon>
        <taxon>Rhodanobacteraceae</taxon>
        <taxon>Rhodanobacter</taxon>
    </lineage>
</organism>
<feature type="compositionally biased region" description="Basic and acidic residues" evidence="1">
    <location>
        <begin position="7"/>
        <end position="21"/>
    </location>
</feature>
<reference evidence="2 3" key="1">
    <citation type="submission" date="2012-04" db="EMBL/GenBank/DDBJ databases">
        <title>Complete genome of Rhodanobacter sp. 2APBS1.</title>
        <authorList>
            <consortium name="US DOE Joint Genome Institute"/>
            <person name="Huntemann M."/>
            <person name="Wei C.-L."/>
            <person name="Han J."/>
            <person name="Detter J.C."/>
            <person name="Han C."/>
            <person name="Tapia R."/>
            <person name="Munk A.C.C."/>
            <person name="Chen A."/>
            <person name="Krypides N."/>
            <person name="Mavromatis K."/>
            <person name="Markowitz V."/>
            <person name="Szeto E."/>
            <person name="Ivanova N."/>
            <person name="Mikhailova N."/>
            <person name="Ovchinnikova G."/>
            <person name="Pagani I."/>
            <person name="Pati A."/>
            <person name="Goodwin L."/>
            <person name="Peters L."/>
            <person name="Pitluck S."/>
            <person name="Woyke T."/>
            <person name="Prakash O."/>
            <person name="Elkins J."/>
            <person name="Brown S."/>
            <person name="Palumbo A."/>
            <person name="Hemme C."/>
            <person name="Zhou J."/>
            <person name="Watson D."/>
            <person name="Jardine P."/>
            <person name="Kostka J."/>
            <person name="Green S."/>
        </authorList>
    </citation>
    <scope>NUCLEOTIDE SEQUENCE [LARGE SCALE GENOMIC DNA]</scope>
    <source>
        <strain evidence="2 3">2APBS1</strain>
    </source>
</reference>
<dbReference type="RefSeq" id="WP_015448959.1">
    <property type="nucleotide sequence ID" value="NC_020541.1"/>
</dbReference>
<gene>
    <name evidence="2" type="ORF">R2APBS1_3633</name>
</gene>
<dbReference type="KEGG" id="rhd:R2APBS1_3633"/>
<accession>M4NM01</accession>
<evidence type="ECO:0000313" key="2">
    <source>
        <dbReference type="EMBL" id="AGG90693.1"/>
    </source>
</evidence>